<accession>A0A8H7D644</accession>
<dbReference type="InterPro" id="IPR032675">
    <property type="entry name" value="LRR_dom_sf"/>
</dbReference>
<evidence type="ECO:0008006" key="3">
    <source>
        <dbReference type="Google" id="ProtNLM"/>
    </source>
</evidence>
<dbReference type="SUPFAM" id="SSF52047">
    <property type="entry name" value="RNI-like"/>
    <property type="match status" value="1"/>
</dbReference>
<name>A0A8H7D644_9AGAR</name>
<gene>
    <name evidence="1" type="ORF">MSAN_01027600</name>
</gene>
<sequence>MSLPPKAGEFKPTDSLSLDLFEENRVQALISPWRQLPVEIISKIFIFTLACRGNIHQDDPWDDDRAGTLLLCKICSEWRAIALRTPALWNTLSISALGLARPPEWISTWLARSRSSPVFLQLLWDSETLRDAINSVMSIFASHLHHTAELEINGIYFLDERLMENHAELTFNLSGESLNAPLLSSVYVCLPEGSVWDWIHAACRASPCLTHLTTSHPSLDLFPLANLTEFTWIHEAPMSQVFKIFESAPNLRYLDINVAGPVVPSSARSRLTMQSITKLEIASYEHLGEFLEQTEFPSLVNLGICFVNTWLGPPFLSFLSRSSCALTALAFHECVISSAEVISCLQHSACKMLESFSLDECSPEDVDILLQYLTYQGPEHFPSCSNLRTIYLYGISSTDGLLSTMVSSRCSSTLSSGPPEPARLTEIWFSFADVLTQKTDHPDDWKRLQEIEMMKKLKLKIGWPVIDDTA</sequence>
<evidence type="ECO:0000313" key="1">
    <source>
        <dbReference type="EMBL" id="KAF7363699.1"/>
    </source>
</evidence>
<comment type="caution">
    <text evidence="1">The sequence shown here is derived from an EMBL/GenBank/DDBJ whole genome shotgun (WGS) entry which is preliminary data.</text>
</comment>
<organism evidence="1 2">
    <name type="scientific">Mycena sanguinolenta</name>
    <dbReference type="NCBI Taxonomy" id="230812"/>
    <lineage>
        <taxon>Eukaryota</taxon>
        <taxon>Fungi</taxon>
        <taxon>Dikarya</taxon>
        <taxon>Basidiomycota</taxon>
        <taxon>Agaricomycotina</taxon>
        <taxon>Agaricomycetes</taxon>
        <taxon>Agaricomycetidae</taxon>
        <taxon>Agaricales</taxon>
        <taxon>Marasmiineae</taxon>
        <taxon>Mycenaceae</taxon>
        <taxon>Mycena</taxon>
    </lineage>
</organism>
<reference evidence="1" key="1">
    <citation type="submission" date="2020-05" db="EMBL/GenBank/DDBJ databases">
        <title>Mycena genomes resolve the evolution of fungal bioluminescence.</title>
        <authorList>
            <person name="Tsai I.J."/>
        </authorList>
    </citation>
    <scope>NUCLEOTIDE SEQUENCE</scope>
    <source>
        <strain evidence="1">160909Yilan</strain>
    </source>
</reference>
<dbReference type="Gene3D" id="3.80.10.10">
    <property type="entry name" value="Ribonuclease Inhibitor"/>
    <property type="match status" value="1"/>
</dbReference>
<protein>
    <recommendedName>
        <fullName evidence="3">F-box domain-containing protein</fullName>
    </recommendedName>
</protein>
<evidence type="ECO:0000313" key="2">
    <source>
        <dbReference type="Proteomes" id="UP000623467"/>
    </source>
</evidence>
<dbReference type="Proteomes" id="UP000623467">
    <property type="component" value="Unassembled WGS sequence"/>
</dbReference>
<proteinExistence type="predicted"/>
<dbReference type="AlphaFoldDB" id="A0A8H7D644"/>
<keyword evidence="2" id="KW-1185">Reference proteome</keyword>
<dbReference type="EMBL" id="JACAZH010000007">
    <property type="protein sequence ID" value="KAF7363699.1"/>
    <property type="molecule type" value="Genomic_DNA"/>
</dbReference>
<dbReference type="OrthoDB" id="3052938at2759"/>